<keyword evidence="4 6" id="KW-0560">Oxidoreductase</keyword>
<organism evidence="6 7">
    <name type="scientific">Ochrobactrum quorumnocens</name>
    <dbReference type="NCBI Taxonomy" id="271865"/>
    <lineage>
        <taxon>Bacteria</taxon>
        <taxon>Pseudomonadati</taxon>
        <taxon>Pseudomonadota</taxon>
        <taxon>Alphaproteobacteria</taxon>
        <taxon>Hyphomicrobiales</taxon>
        <taxon>Brucellaceae</taxon>
        <taxon>Brucella/Ochrobactrum group</taxon>
        <taxon>Ochrobactrum</taxon>
    </lineage>
</organism>
<dbReference type="Gene3D" id="3.50.50.60">
    <property type="entry name" value="FAD/NAD(P)-binding domain"/>
    <property type="match status" value="2"/>
</dbReference>
<evidence type="ECO:0000313" key="7">
    <source>
        <dbReference type="Proteomes" id="UP000215256"/>
    </source>
</evidence>
<dbReference type="SUPFAM" id="SSF56425">
    <property type="entry name" value="Succinate dehydrogenase/fumarate reductase flavoprotein, catalytic domain"/>
    <property type="match status" value="1"/>
</dbReference>
<sequence>MYQNQHECVFDVVIAGSGAAGLTAAVTAAERGFSVLVLESTDKWGGTSAISGGGVWIPNTRPAREKGLKDSREEALTYLQELVGDHGPATSQPRLETFVDRGPEMVDYLERLGFPWVSIPRYPDYHPEKPGGKIGRTLEAALFNGKKLGKWLKTLRTSDAMPPVEFATTLAPNMLLVTHSLKGFSTAIRVMMLNAFWRGTGRTPLSRGKSLVAGLWTIAEKHGAELWLNAPYERILFDEDRAVGLEVSREGKRIVVKARKAVVLATGGFSLNAGLRRKYHNLPTVHSVAPTGLDGKAIEDGFTIGADMGLMDTAWWMPTVLDQEGGSDMLAIERNMPHSIMVNEDSRRFVNEAADYLTVGGIIWGMNRDRESPVWLVADSRYRKNYLFNKYPGGITPKKLLESGYFIKADTLDALARKCSLPVAALKEEITRFNGFVENNYDEAFQRGVSAFDKYYGDPALPNPNLGKIEKGPFWAIRIYPGDIGTKGGMITDAVGRVLRNGKPIIGLYASGNTTASMMGTSYPGAGATIGPAMVFSYCAMQSLPK</sequence>
<reference evidence="6 7" key="1">
    <citation type="submission" date="2017-07" db="EMBL/GenBank/DDBJ databases">
        <title>Phylogenetic study on the rhizospheric bacterium Ochrobactrum sp. A44.</title>
        <authorList>
            <person name="Krzyzanowska D.M."/>
            <person name="Ossowicki A."/>
            <person name="Rajewska M."/>
            <person name="Maciag T."/>
            <person name="Kaczynski Z."/>
            <person name="Czerwicka M."/>
            <person name="Jafra S."/>
        </authorList>
    </citation>
    <scope>NUCLEOTIDE SEQUENCE [LARGE SCALE GENOMIC DNA]</scope>
    <source>
        <strain evidence="6 7">A44</strain>
    </source>
</reference>
<dbReference type="Pfam" id="PF00890">
    <property type="entry name" value="FAD_binding_2"/>
    <property type="match status" value="1"/>
</dbReference>
<dbReference type="PRINTS" id="PR00411">
    <property type="entry name" value="PNDRDTASEI"/>
</dbReference>
<dbReference type="EC" id="1.3.99.4" evidence="6"/>
<dbReference type="AlphaFoldDB" id="A0A248UDG4"/>
<dbReference type="PANTHER" id="PTHR43400:SF10">
    <property type="entry name" value="3-OXOSTEROID 1-DEHYDROGENASE"/>
    <property type="match status" value="1"/>
</dbReference>
<evidence type="ECO:0000256" key="3">
    <source>
        <dbReference type="ARBA" id="ARBA00022827"/>
    </source>
</evidence>
<evidence type="ECO:0000256" key="1">
    <source>
        <dbReference type="ARBA" id="ARBA00001974"/>
    </source>
</evidence>
<comment type="cofactor">
    <cofactor evidence="1">
        <name>FAD</name>
        <dbReference type="ChEBI" id="CHEBI:57692"/>
    </cofactor>
</comment>
<dbReference type="SUPFAM" id="SSF51905">
    <property type="entry name" value="FAD/NAD(P)-binding domain"/>
    <property type="match status" value="1"/>
</dbReference>
<accession>A0A248UDG4</accession>
<protein>
    <submittedName>
        <fullName evidence="6">3-oxosteroid 1-dehydrogenase</fullName>
        <ecNumber evidence="6">1.3.99.4</ecNumber>
    </submittedName>
</protein>
<keyword evidence="3" id="KW-0274">FAD</keyword>
<evidence type="ECO:0000256" key="2">
    <source>
        <dbReference type="ARBA" id="ARBA00022630"/>
    </source>
</evidence>
<name>A0A248UDG4_9HYPH</name>
<dbReference type="GO" id="GO:0047571">
    <property type="term" value="F:3-oxosteroid 1-dehydrogenase activity"/>
    <property type="evidence" value="ECO:0007669"/>
    <property type="project" value="UniProtKB-EC"/>
</dbReference>
<dbReference type="InterPro" id="IPR027477">
    <property type="entry name" value="Succ_DH/fumarate_Rdtase_cat_sf"/>
</dbReference>
<gene>
    <name evidence="6" type="primary">ksdD</name>
    <name evidence="6" type="ORF">CES85_5667</name>
</gene>
<dbReference type="InterPro" id="IPR050315">
    <property type="entry name" value="FAD-oxidoreductase_2"/>
</dbReference>
<dbReference type="GO" id="GO:0008202">
    <property type="term" value="P:steroid metabolic process"/>
    <property type="evidence" value="ECO:0007669"/>
    <property type="project" value="UniProtKB-ARBA"/>
</dbReference>
<dbReference type="PANTHER" id="PTHR43400">
    <property type="entry name" value="FUMARATE REDUCTASE"/>
    <property type="match status" value="1"/>
</dbReference>
<dbReference type="OrthoDB" id="3178130at2"/>
<evidence type="ECO:0000256" key="4">
    <source>
        <dbReference type="ARBA" id="ARBA00023002"/>
    </source>
</evidence>
<dbReference type="RefSeq" id="WP_095445491.1">
    <property type="nucleotide sequence ID" value="NZ_CP022603.1"/>
</dbReference>
<evidence type="ECO:0000313" key="6">
    <source>
        <dbReference type="EMBL" id="ASV84863.1"/>
    </source>
</evidence>
<dbReference type="InterPro" id="IPR003953">
    <property type="entry name" value="FAD-dep_OxRdtase_2_FAD-bd"/>
</dbReference>
<keyword evidence="2" id="KW-0285">Flavoprotein</keyword>
<dbReference type="EMBL" id="CP022603">
    <property type="protein sequence ID" value="ASV84863.1"/>
    <property type="molecule type" value="Genomic_DNA"/>
</dbReference>
<dbReference type="Proteomes" id="UP000215256">
    <property type="component" value="Chromosome 2"/>
</dbReference>
<proteinExistence type="predicted"/>
<dbReference type="KEGG" id="och:CES85_5667"/>
<evidence type="ECO:0000259" key="5">
    <source>
        <dbReference type="Pfam" id="PF00890"/>
    </source>
</evidence>
<feature type="domain" description="FAD-dependent oxidoreductase 2 FAD-binding" evidence="5">
    <location>
        <begin position="11"/>
        <end position="530"/>
    </location>
</feature>
<dbReference type="InterPro" id="IPR036188">
    <property type="entry name" value="FAD/NAD-bd_sf"/>
</dbReference>